<sequence>SNTVGSVTGGPYCNAFWPDELAPEKPLATLEEFIFSKETTIRFAHADLIPKNIIIEESTTTDIGDWALSGFFPDFLEYGRMRDPAVMVFPGPRRQAEINSLRRLLQIL</sequence>
<dbReference type="EMBL" id="JAUEPU010000042">
    <property type="protein sequence ID" value="KAK0487997.1"/>
    <property type="molecule type" value="Genomic_DNA"/>
</dbReference>
<feature type="non-terminal residue" evidence="1">
    <location>
        <position position="108"/>
    </location>
</feature>
<comment type="caution">
    <text evidence="1">The sequence shown here is derived from an EMBL/GenBank/DDBJ whole genome shotgun (WGS) entry which is preliminary data.</text>
</comment>
<name>A0AA39PP90_9AGAR</name>
<reference evidence="1" key="1">
    <citation type="submission" date="2023-06" db="EMBL/GenBank/DDBJ databases">
        <authorList>
            <consortium name="Lawrence Berkeley National Laboratory"/>
            <person name="Ahrendt S."/>
            <person name="Sahu N."/>
            <person name="Indic B."/>
            <person name="Wong-Bajracharya J."/>
            <person name="Merenyi Z."/>
            <person name="Ke H.-M."/>
            <person name="Monk M."/>
            <person name="Kocsube S."/>
            <person name="Drula E."/>
            <person name="Lipzen A."/>
            <person name="Balint B."/>
            <person name="Henrissat B."/>
            <person name="Andreopoulos B."/>
            <person name="Martin F.M."/>
            <person name="Harder C.B."/>
            <person name="Rigling D."/>
            <person name="Ford K.L."/>
            <person name="Foster G.D."/>
            <person name="Pangilinan J."/>
            <person name="Papanicolaou A."/>
            <person name="Barry K."/>
            <person name="LaButti K."/>
            <person name="Viragh M."/>
            <person name="Koriabine M."/>
            <person name="Yan M."/>
            <person name="Riley R."/>
            <person name="Champramary S."/>
            <person name="Plett K.L."/>
            <person name="Tsai I.J."/>
            <person name="Slot J."/>
            <person name="Sipos G."/>
            <person name="Plett J."/>
            <person name="Nagy L.G."/>
            <person name="Grigoriev I.V."/>
        </authorList>
    </citation>
    <scope>NUCLEOTIDE SEQUENCE</scope>
    <source>
        <strain evidence="1">HWK02</strain>
    </source>
</reference>
<protein>
    <recommendedName>
        <fullName evidence="4">Aminoglycoside phosphotransferase domain-containing protein</fullName>
    </recommendedName>
</protein>
<gene>
    <name evidence="2" type="ORF">EDD18DRAFT_1055376</name>
    <name evidence="1" type="ORF">EDD18DRAFT_1056281</name>
</gene>
<dbReference type="AlphaFoldDB" id="A0AA39PP90"/>
<feature type="non-terminal residue" evidence="1">
    <location>
        <position position="1"/>
    </location>
</feature>
<evidence type="ECO:0000313" key="3">
    <source>
        <dbReference type="Proteomes" id="UP001175228"/>
    </source>
</evidence>
<accession>A0AA39PP90</accession>
<proteinExistence type="predicted"/>
<evidence type="ECO:0000313" key="1">
    <source>
        <dbReference type="EMBL" id="KAK0487997.1"/>
    </source>
</evidence>
<dbReference type="SUPFAM" id="SSF56112">
    <property type="entry name" value="Protein kinase-like (PK-like)"/>
    <property type="match status" value="1"/>
</dbReference>
<dbReference type="Proteomes" id="UP001175228">
    <property type="component" value="Unassembled WGS sequence"/>
</dbReference>
<keyword evidence="3" id="KW-1185">Reference proteome</keyword>
<evidence type="ECO:0008006" key="4">
    <source>
        <dbReference type="Google" id="ProtNLM"/>
    </source>
</evidence>
<dbReference type="EMBL" id="JAUEPU010000042">
    <property type="protein sequence ID" value="KAK0488010.1"/>
    <property type="molecule type" value="Genomic_DNA"/>
</dbReference>
<evidence type="ECO:0000313" key="2">
    <source>
        <dbReference type="EMBL" id="KAK0488010.1"/>
    </source>
</evidence>
<organism evidence="1 3">
    <name type="scientific">Armillaria luteobubalina</name>
    <dbReference type="NCBI Taxonomy" id="153913"/>
    <lineage>
        <taxon>Eukaryota</taxon>
        <taxon>Fungi</taxon>
        <taxon>Dikarya</taxon>
        <taxon>Basidiomycota</taxon>
        <taxon>Agaricomycotina</taxon>
        <taxon>Agaricomycetes</taxon>
        <taxon>Agaricomycetidae</taxon>
        <taxon>Agaricales</taxon>
        <taxon>Marasmiineae</taxon>
        <taxon>Physalacriaceae</taxon>
        <taxon>Armillaria</taxon>
    </lineage>
</organism>
<dbReference type="InterPro" id="IPR011009">
    <property type="entry name" value="Kinase-like_dom_sf"/>
</dbReference>